<evidence type="ECO:0000256" key="1">
    <source>
        <dbReference type="SAM" id="MobiDB-lite"/>
    </source>
</evidence>
<gene>
    <name evidence="2" type="ORF">VSP0166_LOCUS12314</name>
</gene>
<evidence type="ECO:0000313" key="2">
    <source>
        <dbReference type="EMBL" id="CAE2228953.1"/>
    </source>
</evidence>
<reference evidence="2" key="1">
    <citation type="submission" date="2021-01" db="EMBL/GenBank/DDBJ databases">
        <authorList>
            <person name="Corre E."/>
            <person name="Pelletier E."/>
            <person name="Niang G."/>
            <person name="Scheremetjew M."/>
            <person name="Finn R."/>
            <person name="Kale V."/>
            <person name="Holt S."/>
            <person name="Cochrane G."/>
            <person name="Meng A."/>
            <person name="Brown T."/>
            <person name="Cohen L."/>
        </authorList>
    </citation>
    <scope>NUCLEOTIDE SEQUENCE</scope>
    <source>
        <strain evidence="2">DIVA3 518/3/11/1/6</strain>
    </source>
</reference>
<proteinExistence type="predicted"/>
<organism evidence="2">
    <name type="scientific">Vannella robusta</name>
    <dbReference type="NCBI Taxonomy" id="1487602"/>
    <lineage>
        <taxon>Eukaryota</taxon>
        <taxon>Amoebozoa</taxon>
        <taxon>Discosea</taxon>
        <taxon>Flabellinia</taxon>
        <taxon>Vannellidae</taxon>
        <taxon>Vannella</taxon>
    </lineage>
</organism>
<dbReference type="EMBL" id="HBKP01017367">
    <property type="protein sequence ID" value="CAE2228953.1"/>
    <property type="molecule type" value="Transcribed_RNA"/>
</dbReference>
<protein>
    <submittedName>
        <fullName evidence="2">Uncharacterized protein</fullName>
    </submittedName>
</protein>
<name>A0A7S4IH50_9EUKA</name>
<dbReference type="AlphaFoldDB" id="A0A7S4IH50"/>
<accession>A0A7S4IH50</accession>
<sequence length="311" mass="35726">MNVFFLSLIPSLAAKWHCDKHVVKMVLEAVQILYTAHHLRRAPDLEWLQSAPLNTQNQHGYKKTHSKHPSVLWVAESRANYQWLTDLCVELNKEYKRRYGGKTHSVEPHIVWLRTNVPPYGTTEQEFTPPKIAMTPNCKEHAKENDLSAVDAYHYYYITEKLGFVSYRNLVLPPFLQGHFTEEDNFNKLGVTDPRSRNLLKSALLGESLLKETKEAYGLTSPHKEALLVAAVQKQIETPRKWNECVGNGVRITNAVKRVLGKNTDVKFQTPFDKQAGKRKRKVADENDEDFEESPKKVKVNNPPKTEIIVN</sequence>
<feature type="region of interest" description="Disordered" evidence="1">
    <location>
        <begin position="272"/>
        <end position="311"/>
    </location>
</feature>